<dbReference type="EMBL" id="LGLN01000068">
    <property type="protein sequence ID" value="KPC27328.1"/>
    <property type="molecule type" value="Genomic_DNA"/>
</dbReference>
<evidence type="ECO:0000313" key="1">
    <source>
        <dbReference type="EMBL" id="KPC27328.1"/>
    </source>
</evidence>
<reference evidence="1 2" key="1">
    <citation type="submission" date="2015-07" db="EMBL/GenBank/DDBJ databases">
        <authorList>
            <person name="Noorani M."/>
        </authorList>
    </citation>
    <scope>NUCLEOTIDE SEQUENCE [LARGE SCALE GENOMIC DNA]</scope>
    <source>
        <strain evidence="1 2">0788_9</strain>
    </source>
</reference>
<organism evidence="1 2">
    <name type="scientific">Pseudomonas syringae pv. cilantro</name>
    <dbReference type="NCBI Taxonomy" id="81035"/>
    <lineage>
        <taxon>Bacteria</taxon>
        <taxon>Pseudomonadati</taxon>
        <taxon>Pseudomonadota</taxon>
        <taxon>Gammaproteobacteria</taxon>
        <taxon>Pseudomonadales</taxon>
        <taxon>Pseudomonadaceae</taxon>
        <taxon>Pseudomonas</taxon>
        <taxon>Pseudomonas syringae</taxon>
    </lineage>
</organism>
<dbReference type="Proteomes" id="UP000037891">
    <property type="component" value="Unassembled WGS sequence"/>
</dbReference>
<comment type="caution">
    <text evidence="1">The sequence shown here is derived from an EMBL/GenBank/DDBJ whole genome shotgun (WGS) entry which is preliminary data.</text>
</comment>
<accession>A0A0N1JN96</accession>
<dbReference type="PATRIC" id="fig|81035.3.peg.4944"/>
<reference evidence="1 2" key="2">
    <citation type="submission" date="2015-10" db="EMBL/GenBank/DDBJ databases">
        <title>Comparative genomics and high-throughput reverse genetic screens identify a new phytobacterial MAMP and an Arabidopsis receptor required for immune elicitation.</title>
        <authorList>
            <person name="Mott G.A."/>
            <person name="Thakur S."/>
            <person name="Wang P.W."/>
            <person name="Desveaux D."/>
            <person name="Guttman D.S."/>
        </authorList>
    </citation>
    <scope>NUCLEOTIDE SEQUENCE [LARGE SCALE GENOMIC DNA]</scope>
    <source>
        <strain evidence="1 2">0788_9</strain>
    </source>
</reference>
<gene>
    <name evidence="1" type="ORF">ABJ99_4633</name>
</gene>
<evidence type="ECO:0000313" key="2">
    <source>
        <dbReference type="Proteomes" id="UP000037891"/>
    </source>
</evidence>
<name>A0A0N1JN96_PSESX</name>
<dbReference type="AlphaFoldDB" id="A0A0N1JN96"/>
<protein>
    <submittedName>
        <fullName evidence="1">Uncharacterized protein</fullName>
    </submittedName>
</protein>
<sequence>MMAQALLLLRLKRSHMNQRGRLFYKVTPLYADQPAQQ</sequence>
<proteinExistence type="predicted"/>